<evidence type="ECO:0000259" key="6">
    <source>
        <dbReference type="PROSITE" id="PS50865"/>
    </source>
</evidence>
<sequence length="377" mass="42254">MFDPVSDLSQNQVGRFIPTRELNEWHNKMKQMYPQVYPADDKLFGDDREQHSYGTKLKTFFDGDITKPMVCEVVGSCWQTEFGTKEPHYLIFMDGDDEISEIPLTSAHEEGGWKIIQRGIGLDDEVEPESGKSSGHEPRHSEKNESEENNDIFKCALPTCGSSNAPKTCGRCKKRHYCNEQCQKKHWKFHKFECIPHDQVKHSVDKSASLETIQTVIRNANVNDVIILPSGTFGHEGIDFTLEIDKNLHFAGEGTVEVVQNTFHELSFVSVEVDATNTPTYDAFEVNCCPGKFLAYCCEIKGGSDGLCLTDCSTRATIDQTDISYAQCRGIFSNIDFKIKDSAVYGCGSYGIKGRSGWTDMGGNNLQPGPWSEFGPY</sequence>
<evidence type="ECO:0000256" key="1">
    <source>
        <dbReference type="ARBA" id="ARBA00022723"/>
    </source>
</evidence>
<feature type="domain" description="MYND-type" evidence="6">
    <location>
        <begin position="157"/>
        <end position="194"/>
    </location>
</feature>
<dbReference type="SUPFAM" id="SSF144232">
    <property type="entry name" value="HIT/MYND zinc finger-like"/>
    <property type="match status" value="1"/>
</dbReference>
<evidence type="ECO:0000313" key="8">
    <source>
        <dbReference type="Proteomes" id="UP001054902"/>
    </source>
</evidence>
<dbReference type="InterPro" id="IPR002893">
    <property type="entry name" value="Znf_MYND"/>
</dbReference>
<dbReference type="PROSITE" id="PS50865">
    <property type="entry name" value="ZF_MYND_2"/>
    <property type="match status" value="1"/>
</dbReference>
<evidence type="ECO:0000256" key="3">
    <source>
        <dbReference type="ARBA" id="ARBA00022833"/>
    </source>
</evidence>
<evidence type="ECO:0000256" key="4">
    <source>
        <dbReference type="PROSITE-ProRule" id="PRU00134"/>
    </source>
</evidence>
<dbReference type="Pfam" id="PF01753">
    <property type="entry name" value="zf-MYND"/>
    <property type="match status" value="1"/>
</dbReference>
<keyword evidence="2 4" id="KW-0863">Zinc-finger</keyword>
<accession>A0AAD3D014</accession>
<dbReference type="AlphaFoldDB" id="A0AAD3D014"/>
<proteinExistence type="predicted"/>
<comment type="caution">
    <text evidence="7">The sequence shown here is derived from an EMBL/GenBank/DDBJ whole genome shotgun (WGS) entry which is preliminary data.</text>
</comment>
<dbReference type="Proteomes" id="UP001054902">
    <property type="component" value="Unassembled WGS sequence"/>
</dbReference>
<reference evidence="7 8" key="1">
    <citation type="journal article" date="2021" name="Sci. Rep.">
        <title>The genome of the diatom Chaetoceros tenuissimus carries an ancient integrated fragment of an extant virus.</title>
        <authorList>
            <person name="Hongo Y."/>
            <person name="Kimura K."/>
            <person name="Takaki Y."/>
            <person name="Yoshida Y."/>
            <person name="Baba S."/>
            <person name="Kobayashi G."/>
            <person name="Nagasaki K."/>
            <person name="Hano T."/>
            <person name="Tomaru Y."/>
        </authorList>
    </citation>
    <scope>NUCLEOTIDE SEQUENCE [LARGE SCALE GENOMIC DNA]</scope>
    <source>
        <strain evidence="7 8">NIES-3715</strain>
    </source>
</reference>
<dbReference type="EMBL" id="BLLK01000047">
    <property type="protein sequence ID" value="GFH54055.1"/>
    <property type="molecule type" value="Genomic_DNA"/>
</dbReference>
<evidence type="ECO:0000256" key="5">
    <source>
        <dbReference type="SAM" id="MobiDB-lite"/>
    </source>
</evidence>
<feature type="compositionally biased region" description="Basic and acidic residues" evidence="5">
    <location>
        <begin position="134"/>
        <end position="146"/>
    </location>
</feature>
<feature type="region of interest" description="Disordered" evidence="5">
    <location>
        <begin position="122"/>
        <end position="148"/>
    </location>
</feature>
<name>A0AAD3D014_9STRA</name>
<dbReference type="GO" id="GO:0008270">
    <property type="term" value="F:zinc ion binding"/>
    <property type="evidence" value="ECO:0007669"/>
    <property type="project" value="UniProtKB-KW"/>
</dbReference>
<gene>
    <name evidence="7" type="ORF">CTEN210_10531</name>
</gene>
<organism evidence="7 8">
    <name type="scientific">Chaetoceros tenuissimus</name>
    <dbReference type="NCBI Taxonomy" id="426638"/>
    <lineage>
        <taxon>Eukaryota</taxon>
        <taxon>Sar</taxon>
        <taxon>Stramenopiles</taxon>
        <taxon>Ochrophyta</taxon>
        <taxon>Bacillariophyta</taxon>
        <taxon>Coscinodiscophyceae</taxon>
        <taxon>Chaetocerotophycidae</taxon>
        <taxon>Chaetocerotales</taxon>
        <taxon>Chaetocerotaceae</taxon>
        <taxon>Chaetoceros</taxon>
    </lineage>
</organism>
<evidence type="ECO:0000313" key="7">
    <source>
        <dbReference type="EMBL" id="GFH54055.1"/>
    </source>
</evidence>
<keyword evidence="8" id="KW-1185">Reference proteome</keyword>
<dbReference type="SUPFAM" id="SSF51126">
    <property type="entry name" value="Pectin lyase-like"/>
    <property type="match status" value="1"/>
</dbReference>
<dbReference type="InterPro" id="IPR011050">
    <property type="entry name" value="Pectin_lyase_fold/virulence"/>
</dbReference>
<keyword evidence="1" id="KW-0479">Metal-binding</keyword>
<keyword evidence="3" id="KW-0862">Zinc</keyword>
<protein>
    <recommendedName>
        <fullName evidence="6">MYND-type domain-containing protein</fullName>
    </recommendedName>
</protein>
<dbReference type="Gene3D" id="6.10.140.2220">
    <property type="match status" value="1"/>
</dbReference>
<evidence type="ECO:0000256" key="2">
    <source>
        <dbReference type="ARBA" id="ARBA00022771"/>
    </source>
</evidence>